<feature type="transmembrane region" description="Helical" evidence="6">
    <location>
        <begin position="178"/>
        <end position="199"/>
    </location>
</feature>
<protein>
    <submittedName>
        <fullName evidence="7">Ferrous iron uptake protein</fullName>
    </submittedName>
</protein>
<dbReference type="Pfam" id="PF03239">
    <property type="entry name" value="FTR1"/>
    <property type="match status" value="1"/>
</dbReference>
<feature type="transmembrane region" description="Helical" evidence="6">
    <location>
        <begin position="149"/>
        <end position="171"/>
    </location>
</feature>
<comment type="similarity">
    <text evidence="2">Belongs to the oxidase-dependent Fe transporter (OFeT) (TC 9.A.10.1) family.</text>
</comment>
<evidence type="ECO:0000256" key="5">
    <source>
        <dbReference type="ARBA" id="ARBA00023136"/>
    </source>
</evidence>
<evidence type="ECO:0000256" key="3">
    <source>
        <dbReference type="ARBA" id="ARBA00022692"/>
    </source>
</evidence>
<reference evidence="8" key="1">
    <citation type="submission" date="2017-09" db="EMBL/GenBank/DDBJ databases">
        <title>Genome sequence of Nannocystis excedens DSM 71.</title>
        <authorList>
            <person name="Blom J."/>
        </authorList>
    </citation>
    <scope>NUCLEOTIDE SEQUENCE [LARGE SCALE GENOMIC DNA]</scope>
    <source>
        <strain evidence="8">type strain: E19</strain>
    </source>
</reference>
<dbReference type="RefSeq" id="WP_099557806.1">
    <property type="nucleotide sequence ID" value="NZ_LT960614.1"/>
</dbReference>
<dbReference type="GO" id="GO:0015093">
    <property type="term" value="F:ferrous iron transmembrane transporter activity"/>
    <property type="evidence" value="ECO:0007669"/>
    <property type="project" value="TreeGrafter"/>
</dbReference>
<feature type="transmembrane region" description="Helical" evidence="6">
    <location>
        <begin position="67"/>
        <end position="88"/>
    </location>
</feature>
<dbReference type="AlphaFoldDB" id="A0A2C9DCW3"/>
<keyword evidence="3 6" id="KW-0812">Transmembrane</keyword>
<evidence type="ECO:0000313" key="7">
    <source>
        <dbReference type="EMBL" id="SON57571.1"/>
    </source>
</evidence>
<feature type="transmembrane region" description="Helical" evidence="6">
    <location>
        <begin position="33"/>
        <end position="55"/>
    </location>
</feature>
<proteinExistence type="inferred from homology"/>
<evidence type="ECO:0000256" key="1">
    <source>
        <dbReference type="ARBA" id="ARBA00004141"/>
    </source>
</evidence>
<dbReference type="OrthoDB" id="7260758at2"/>
<feature type="transmembrane region" description="Helical" evidence="6">
    <location>
        <begin position="113"/>
        <end position="137"/>
    </location>
</feature>
<feature type="transmembrane region" description="Helical" evidence="6">
    <location>
        <begin position="247"/>
        <end position="264"/>
    </location>
</feature>
<dbReference type="InterPro" id="IPR004923">
    <property type="entry name" value="FTR1/Fip1/EfeU"/>
</dbReference>
<organism evidence="7 8">
    <name type="scientific">Hartmannibacter diazotrophicus</name>
    <dbReference type="NCBI Taxonomy" id="1482074"/>
    <lineage>
        <taxon>Bacteria</taxon>
        <taxon>Pseudomonadati</taxon>
        <taxon>Pseudomonadota</taxon>
        <taxon>Alphaproteobacteria</taxon>
        <taxon>Hyphomicrobiales</taxon>
        <taxon>Pleomorphomonadaceae</taxon>
        <taxon>Hartmannibacter</taxon>
    </lineage>
</organism>
<dbReference type="EMBL" id="LT960614">
    <property type="protein sequence ID" value="SON57571.1"/>
    <property type="molecule type" value="Genomic_DNA"/>
</dbReference>
<comment type="subcellular location">
    <subcellularLocation>
        <location evidence="1">Membrane</location>
        <topology evidence="1">Multi-pass membrane protein</topology>
    </subcellularLocation>
</comment>
<accession>A0A2C9DCW3</accession>
<feature type="transmembrane region" description="Helical" evidence="6">
    <location>
        <begin position="6"/>
        <end position="26"/>
    </location>
</feature>
<name>A0A2C9DCW3_9HYPH</name>
<gene>
    <name evidence="7" type="primary">efeU_2</name>
    <name evidence="7" type="ORF">HDIA_4030</name>
</gene>
<evidence type="ECO:0000313" key="8">
    <source>
        <dbReference type="Proteomes" id="UP000223606"/>
    </source>
</evidence>
<sequence length="275" mass="28836">MLAPLVVIFREVLEAGLIIGLVLAATRGIPRRLSYISAGAAAGFFGSTLLAAFAHEIAGFFDGTGQYLLNALILMTAVVTLCWHATWMSRNGNALSERLSALGHDIAAARQPLTALSIVVAAVVLREGFEIVLFLYGVLALDTPTTSSLFTSGILGILAGIAVSAAVYLGFAAIPLRHILGVTNVLMTLLAAGLAANAVDLLQRSGYANVLYPTAWNSSWLVDQGSIFGNILHVLVGYVDHPSQLQVLVYVATIAGIQALVMLARPSARSPQGRG</sequence>
<keyword evidence="4 6" id="KW-1133">Transmembrane helix</keyword>
<keyword evidence="5 6" id="KW-0472">Membrane</keyword>
<dbReference type="PANTHER" id="PTHR31632">
    <property type="entry name" value="IRON TRANSPORTER FTH1"/>
    <property type="match status" value="1"/>
</dbReference>
<evidence type="ECO:0000256" key="4">
    <source>
        <dbReference type="ARBA" id="ARBA00022989"/>
    </source>
</evidence>
<dbReference type="GO" id="GO:0033573">
    <property type="term" value="C:high-affinity iron permease complex"/>
    <property type="evidence" value="ECO:0007669"/>
    <property type="project" value="InterPro"/>
</dbReference>
<keyword evidence="8" id="KW-1185">Reference proteome</keyword>
<evidence type="ECO:0000256" key="6">
    <source>
        <dbReference type="SAM" id="Phobius"/>
    </source>
</evidence>
<dbReference type="KEGG" id="hdi:HDIA_4030"/>
<evidence type="ECO:0000256" key="2">
    <source>
        <dbReference type="ARBA" id="ARBA00008333"/>
    </source>
</evidence>
<dbReference type="Proteomes" id="UP000223606">
    <property type="component" value="Chromosome 1"/>
</dbReference>
<dbReference type="PANTHER" id="PTHR31632:SF2">
    <property type="entry name" value="PLASMA MEMBRANE IRON PERMEASE"/>
    <property type="match status" value="1"/>
</dbReference>